<dbReference type="Gene3D" id="2.40.110.10">
    <property type="entry name" value="Butyryl-CoA Dehydrogenase, subunit A, domain 2"/>
    <property type="match status" value="1"/>
</dbReference>
<keyword evidence="5" id="KW-0809">Transit peptide</keyword>
<dbReference type="RefSeq" id="WP_006141849.1">
    <property type="nucleotide sequence ID" value="NZ_AEYX01000039.1"/>
</dbReference>
<evidence type="ECO:0000256" key="2">
    <source>
        <dbReference type="ARBA" id="ARBA00009347"/>
    </source>
</evidence>
<protein>
    <submittedName>
        <fullName evidence="11">Acyl-CoA dehydrogenase</fullName>
    </submittedName>
</protein>
<dbReference type="PANTHER" id="PTHR42807">
    <property type="entry name" value="GLUTARYL-COA DEHYDROGENASE, MITOCHONDRIAL"/>
    <property type="match status" value="1"/>
</dbReference>
<comment type="caution">
    <text evidence="11">The sequence shown here is derived from an EMBL/GenBank/DDBJ whole genome shotgun (WGS) entry which is preliminary data.</text>
</comment>
<dbReference type="InterPro" id="IPR036250">
    <property type="entry name" value="AcylCo_DH-like_C"/>
</dbReference>
<dbReference type="PANTHER" id="PTHR42807:SF1">
    <property type="entry name" value="GLUTARYL-COA DEHYDROGENASE, MITOCHONDRIAL"/>
    <property type="match status" value="1"/>
</dbReference>
<name>F3NLP5_9ACTN</name>
<dbReference type="eggNOG" id="COG1960">
    <property type="taxonomic scope" value="Bacteria"/>
</dbReference>
<dbReference type="InterPro" id="IPR052033">
    <property type="entry name" value="Glutaryl-CoA_DH_mitochondrial"/>
</dbReference>
<evidence type="ECO:0000256" key="5">
    <source>
        <dbReference type="ARBA" id="ARBA00022946"/>
    </source>
</evidence>
<evidence type="ECO:0000259" key="8">
    <source>
        <dbReference type="Pfam" id="PF00441"/>
    </source>
</evidence>
<feature type="domain" description="Acyl-CoA dehydrogenase/oxidase N-terminal" evidence="10">
    <location>
        <begin position="23"/>
        <end position="136"/>
    </location>
</feature>
<keyword evidence="3 7" id="KW-0285">Flavoprotein</keyword>
<dbReference type="Gene3D" id="1.10.540.10">
    <property type="entry name" value="Acyl-CoA dehydrogenase/oxidase, N-terminal domain"/>
    <property type="match status" value="1"/>
</dbReference>
<gene>
    <name evidence="11" type="ORF">SGM_4059</name>
</gene>
<dbReference type="InterPro" id="IPR009075">
    <property type="entry name" value="AcylCo_DH/oxidase_C"/>
</dbReference>
<keyword evidence="6 7" id="KW-0560">Oxidoreductase</keyword>
<dbReference type="STRING" id="996637.SGM_4059"/>
<dbReference type="InterPro" id="IPR046373">
    <property type="entry name" value="Acyl-CoA_Oxase/DH_mid-dom_sf"/>
</dbReference>
<dbReference type="Gene3D" id="1.20.140.10">
    <property type="entry name" value="Butyryl-CoA Dehydrogenase, subunit A, domain 3"/>
    <property type="match status" value="1"/>
</dbReference>
<keyword evidence="12" id="KW-1185">Reference proteome</keyword>
<feature type="domain" description="Acyl-CoA dehydrogenase/oxidase C-terminal" evidence="8">
    <location>
        <begin position="243"/>
        <end position="389"/>
    </location>
</feature>
<organism evidence="11 12">
    <name type="scientific">Streptomyces griseoaurantiacus M045</name>
    <dbReference type="NCBI Taxonomy" id="996637"/>
    <lineage>
        <taxon>Bacteria</taxon>
        <taxon>Bacillati</taxon>
        <taxon>Actinomycetota</taxon>
        <taxon>Actinomycetes</taxon>
        <taxon>Kitasatosporales</taxon>
        <taxon>Streptomycetaceae</taxon>
        <taxon>Streptomyces</taxon>
        <taxon>Streptomyces aurantiacus group</taxon>
    </lineage>
</organism>
<evidence type="ECO:0000256" key="4">
    <source>
        <dbReference type="ARBA" id="ARBA00022827"/>
    </source>
</evidence>
<reference evidence="11 12" key="1">
    <citation type="journal article" date="2011" name="J. Bacteriol.">
        <title>Draft genome sequence of the marine bacterium Streptomyces griseoaurantiacus M045, which produces novel manumycin-type antibiotics with a pABA core component.</title>
        <authorList>
            <person name="Li F."/>
            <person name="Jiang P."/>
            <person name="Zheng H."/>
            <person name="Wang S."/>
            <person name="Zhao G."/>
            <person name="Qin S."/>
            <person name="Liu Z."/>
        </authorList>
    </citation>
    <scope>NUCLEOTIDE SEQUENCE [LARGE SCALE GENOMIC DNA]</scope>
    <source>
        <strain evidence="11 12">M045</strain>
    </source>
</reference>
<feature type="domain" description="Acyl-CoA oxidase/dehydrogenase middle" evidence="9">
    <location>
        <begin position="140"/>
        <end position="230"/>
    </location>
</feature>
<dbReference type="GO" id="GO:0033539">
    <property type="term" value="P:fatty acid beta-oxidation using acyl-CoA dehydrogenase"/>
    <property type="evidence" value="ECO:0007669"/>
    <property type="project" value="TreeGrafter"/>
</dbReference>
<dbReference type="Pfam" id="PF02770">
    <property type="entry name" value="Acyl-CoA_dh_M"/>
    <property type="match status" value="1"/>
</dbReference>
<dbReference type="GO" id="GO:0050660">
    <property type="term" value="F:flavin adenine dinucleotide binding"/>
    <property type="evidence" value="ECO:0007669"/>
    <property type="project" value="InterPro"/>
</dbReference>
<dbReference type="SUPFAM" id="SSF47203">
    <property type="entry name" value="Acyl-CoA dehydrogenase C-terminal domain-like"/>
    <property type="match status" value="1"/>
</dbReference>
<comment type="similarity">
    <text evidence="2 7">Belongs to the acyl-CoA dehydrogenase family.</text>
</comment>
<keyword evidence="4 7" id="KW-0274">FAD</keyword>
<dbReference type="InterPro" id="IPR037069">
    <property type="entry name" value="AcylCoA_DH/ox_N_sf"/>
</dbReference>
<sequence length="396" mass="42874">MSASAKLPAFDPADPLGLDDLLSEEDRAVRAAVRDWTTRRVAPHIAEWYENGELPGIRELARELGDLGALGMSLTGYGCAGASAVQYGLACLELEAADSGIRSLVSVQGSLAMYAIHRFGSEEQKRHWLPRMAAGEVIGCFGLTEPDHGSDPAGMRTHARRDGGDWVLDGRKMWITNGSVAGVAVVWARTEDGIRGFLVPAGTPGFSAPEIRHKWSLRASVTSELVLDDVRLPAEAVLPEVTGLRGPLSCLSHARYGIVWGAMGAARSCFESAVEYARTREQFGRPIGGFQLTQAKLADMAVELHKGILLAHHLGRRMDAGRLRPEQVSFGKLNNVREAIEICRTARTILGANGISLEYPVMRHATNLESVLTYEGTVEMHQLVLGKALTGLDAFR</sequence>
<dbReference type="InterPro" id="IPR013786">
    <property type="entry name" value="AcylCoA_DH/ox_N"/>
</dbReference>
<evidence type="ECO:0000259" key="9">
    <source>
        <dbReference type="Pfam" id="PF02770"/>
    </source>
</evidence>
<evidence type="ECO:0000256" key="1">
    <source>
        <dbReference type="ARBA" id="ARBA00001974"/>
    </source>
</evidence>
<evidence type="ECO:0000256" key="6">
    <source>
        <dbReference type="ARBA" id="ARBA00023002"/>
    </source>
</evidence>
<dbReference type="EMBL" id="AEYX01000039">
    <property type="protein sequence ID" value="EGG45971.1"/>
    <property type="molecule type" value="Genomic_DNA"/>
</dbReference>
<dbReference type="InterPro" id="IPR006091">
    <property type="entry name" value="Acyl-CoA_Oxase/DH_mid-dom"/>
</dbReference>
<dbReference type="Proteomes" id="UP000003022">
    <property type="component" value="Unassembled WGS sequence"/>
</dbReference>
<evidence type="ECO:0000313" key="11">
    <source>
        <dbReference type="EMBL" id="EGG45971.1"/>
    </source>
</evidence>
<evidence type="ECO:0000256" key="7">
    <source>
        <dbReference type="RuleBase" id="RU362125"/>
    </source>
</evidence>
<dbReference type="AlphaFoldDB" id="F3NLP5"/>
<evidence type="ECO:0000313" key="12">
    <source>
        <dbReference type="Proteomes" id="UP000003022"/>
    </source>
</evidence>
<evidence type="ECO:0000259" key="10">
    <source>
        <dbReference type="Pfam" id="PF02771"/>
    </source>
</evidence>
<proteinExistence type="inferred from homology"/>
<accession>F3NLP5</accession>
<dbReference type="FunFam" id="2.40.110.10:FF:000002">
    <property type="entry name" value="Acyl-CoA dehydrogenase fadE12"/>
    <property type="match status" value="1"/>
</dbReference>
<dbReference type="SUPFAM" id="SSF56645">
    <property type="entry name" value="Acyl-CoA dehydrogenase NM domain-like"/>
    <property type="match status" value="1"/>
</dbReference>
<dbReference type="GO" id="GO:0000062">
    <property type="term" value="F:fatty-acyl-CoA binding"/>
    <property type="evidence" value="ECO:0007669"/>
    <property type="project" value="TreeGrafter"/>
</dbReference>
<dbReference type="GO" id="GO:0004361">
    <property type="term" value="F:glutaryl-CoA dehydrogenase activity"/>
    <property type="evidence" value="ECO:0007669"/>
    <property type="project" value="TreeGrafter"/>
</dbReference>
<comment type="cofactor">
    <cofactor evidence="1 7">
        <name>FAD</name>
        <dbReference type="ChEBI" id="CHEBI:57692"/>
    </cofactor>
</comment>
<dbReference type="Pfam" id="PF02771">
    <property type="entry name" value="Acyl-CoA_dh_N"/>
    <property type="match status" value="1"/>
</dbReference>
<evidence type="ECO:0000256" key="3">
    <source>
        <dbReference type="ARBA" id="ARBA00022630"/>
    </source>
</evidence>
<dbReference type="GO" id="GO:0046949">
    <property type="term" value="P:fatty-acyl-CoA biosynthetic process"/>
    <property type="evidence" value="ECO:0007669"/>
    <property type="project" value="TreeGrafter"/>
</dbReference>
<dbReference type="FunFam" id="1.10.540.10:FF:000026">
    <property type="entry name" value="Acyl-CoA dehydrogenase medium chain"/>
    <property type="match status" value="1"/>
</dbReference>
<dbReference type="InterPro" id="IPR009100">
    <property type="entry name" value="AcylCoA_DH/oxidase_NM_dom_sf"/>
</dbReference>
<dbReference type="Pfam" id="PF00441">
    <property type="entry name" value="Acyl-CoA_dh_1"/>
    <property type="match status" value="1"/>
</dbReference>